<comment type="similarity">
    <text evidence="2">Belongs to the Nudix hydrolase family.</text>
</comment>
<dbReference type="PIRSF" id="PIRSF017340">
    <property type="entry name" value="Nudix_hydro"/>
    <property type="match status" value="1"/>
</dbReference>
<dbReference type="Proteomes" id="UP000245711">
    <property type="component" value="Chromosome"/>
</dbReference>
<evidence type="ECO:0000256" key="6">
    <source>
        <dbReference type="PIRSR" id="PIRSR017340-1"/>
    </source>
</evidence>
<gene>
    <name evidence="9" type="ORF">CBI38_13550</name>
</gene>
<evidence type="ECO:0000313" key="10">
    <source>
        <dbReference type="Proteomes" id="UP000245711"/>
    </source>
</evidence>
<dbReference type="KEGG" id="roz:CBI38_13550"/>
<feature type="region of interest" description="Disordered" evidence="7">
    <location>
        <begin position="175"/>
        <end position="194"/>
    </location>
</feature>
<proteinExistence type="inferred from homology"/>
<dbReference type="PROSITE" id="PS51462">
    <property type="entry name" value="NUDIX"/>
    <property type="match status" value="1"/>
</dbReference>
<dbReference type="GO" id="GO:0046872">
    <property type="term" value="F:metal ion binding"/>
    <property type="evidence" value="ECO:0007669"/>
    <property type="project" value="UniProtKB-KW"/>
</dbReference>
<dbReference type="GO" id="GO:0016817">
    <property type="term" value="F:hydrolase activity, acting on acid anhydrides"/>
    <property type="evidence" value="ECO:0007669"/>
    <property type="project" value="InterPro"/>
</dbReference>
<evidence type="ECO:0000256" key="2">
    <source>
        <dbReference type="ARBA" id="ARBA00005582"/>
    </source>
</evidence>
<dbReference type="Pfam" id="PF00293">
    <property type="entry name" value="NUDIX"/>
    <property type="match status" value="1"/>
</dbReference>
<keyword evidence="4 9" id="KW-0378">Hydrolase</keyword>
<organism evidence="9 10">
    <name type="scientific">Rhodococcus oxybenzonivorans</name>
    <dbReference type="NCBI Taxonomy" id="1990687"/>
    <lineage>
        <taxon>Bacteria</taxon>
        <taxon>Bacillati</taxon>
        <taxon>Actinomycetota</taxon>
        <taxon>Actinomycetes</taxon>
        <taxon>Mycobacteriales</taxon>
        <taxon>Nocardiaceae</taxon>
        <taxon>Rhodococcus</taxon>
    </lineage>
</organism>
<feature type="domain" description="Nudix hydrolase" evidence="8">
    <location>
        <begin position="38"/>
        <end position="171"/>
    </location>
</feature>
<feature type="binding site" evidence="6">
    <location>
        <position position="92"/>
    </location>
    <ligand>
        <name>Mg(2+)</name>
        <dbReference type="ChEBI" id="CHEBI:18420"/>
    </ligand>
</feature>
<reference evidence="9 10" key="1">
    <citation type="submission" date="2017-05" db="EMBL/GenBank/DDBJ databases">
        <title>Isolation of Rhodococcus sp. S2-17 biodegrading of BP-3.</title>
        <authorList>
            <person name="Lee Y."/>
            <person name="Kim K.H."/>
            <person name="Chun B.H."/>
            <person name="Jung H.S."/>
            <person name="Jeon C.O."/>
        </authorList>
    </citation>
    <scope>NUCLEOTIDE SEQUENCE [LARGE SCALE GENOMIC DNA]</scope>
    <source>
        <strain evidence="9 10">S2-17</strain>
    </source>
</reference>
<comment type="cofactor">
    <cofactor evidence="1">
        <name>Mg(2+)</name>
        <dbReference type="ChEBI" id="CHEBI:18420"/>
    </cofactor>
</comment>
<feature type="binding site" evidence="6">
    <location>
        <position position="96"/>
    </location>
    <ligand>
        <name>Mg(2+)</name>
        <dbReference type="ChEBI" id="CHEBI:18420"/>
    </ligand>
</feature>
<dbReference type="PANTHER" id="PTHR43736:SF1">
    <property type="entry name" value="DIHYDRONEOPTERIN TRIPHOSPHATE DIPHOSPHATASE"/>
    <property type="match status" value="1"/>
</dbReference>
<dbReference type="AlphaFoldDB" id="A0A2S2BV36"/>
<dbReference type="InterPro" id="IPR015797">
    <property type="entry name" value="NUDIX_hydrolase-like_dom_sf"/>
</dbReference>
<sequence length="194" mass="21402">MDSAPDTSRQAHEVVAVFDDAGHPVGSAERSRVYDEGLWHASAGVLVRSGDGKRLYVHRRSDTKRVFAGHHDCLAGGVLDPGETPEQAACRELAEELGITGAVLTPIARVSWNGRWQGLRLRCHLYAYETHWDGPIVHQESEIAAGWWWTPEELLTHLRDPAWPFAPDTRALLGNRVAPDENRPGEQTGTAGNE</sequence>
<name>A0A2S2BV36_9NOCA</name>
<evidence type="ECO:0000256" key="4">
    <source>
        <dbReference type="ARBA" id="ARBA00022801"/>
    </source>
</evidence>
<feature type="compositionally biased region" description="Polar residues" evidence="7">
    <location>
        <begin position="185"/>
        <end position="194"/>
    </location>
</feature>
<protein>
    <submittedName>
        <fullName evidence="9">NUDIX hydrolase</fullName>
    </submittedName>
</protein>
<evidence type="ECO:0000256" key="3">
    <source>
        <dbReference type="ARBA" id="ARBA00022723"/>
    </source>
</evidence>
<dbReference type="InterPro" id="IPR020084">
    <property type="entry name" value="NUDIX_hydrolase_CS"/>
</dbReference>
<accession>A0A2S2BV36</accession>
<dbReference type="Gene3D" id="3.90.79.10">
    <property type="entry name" value="Nucleoside Triphosphate Pyrophosphohydrolase"/>
    <property type="match status" value="1"/>
</dbReference>
<dbReference type="OrthoDB" id="67499at2"/>
<evidence type="ECO:0000256" key="7">
    <source>
        <dbReference type="SAM" id="MobiDB-lite"/>
    </source>
</evidence>
<keyword evidence="5 6" id="KW-0460">Magnesium</keyword>
<dbReference type="RefSeq" id="WP_109329565.1">
    <property type="nucleotide sequence ID" value="NZ_CP021354.1"/>
</dbReference>
<keyword evidence="3 6" id="KW-0479">Metal-binding</keyword>
<evidence type="ECO:0000259" key="8">
    <source>
        <dbReference type="PROSITE" id="PS51462"/>
    </source>
</evidence>
<dbReference type="EMBL" id="CP021354">
    <property type="protein sequence ID" value="AWK72453.1"/>
    <property type="molecule type" value="Genomic_DNA"/>
</dbReference>
<evidence type="ECO:0000313" key="9">
    <source>
        <dbReference type="EMBL" id="AWK72453.1"/>
    </source>
</evidence>
<evidence type="ECO:0000256" key="1">
    <source>
        <dbReference type="ARBA" id="ARBA00001946"/>
    </source>
</evidence>
<dbReference type="InterPro" id="IPR024195">
    <property type="entry name" value="NUDIX_hydrolase_YfcD_pred"/>
</dbReference>
<keyword evidence="10" id="KW-1185">Reference proteome</keyword>
<dbReference type="PROSITE" id="PS00893">
    <property type="entry name" value="NUDIX_BOX"/>
    <property type="match status" value="1"/>
</dbReference>
<dbReference type="SUPFAM" id="SSF55811">
    <property type="entry name" value="Nudix"/>
    <property type="match status" value="1"/>
</dbReference>
<evidence type="ECO:0000256" key="5">
    <source>
        <dbReference type="ARBA" id="ARBA00022842"/>
    </source>
</evidence>
<dbReference type="InterPro" id="IPR000086">
    <property type="entry name" value="NUDIX_hydrolase_dom"/>
</dbReference>
<dbReference type="PANTHER" id="PTHR43736">
    <property type="entry name" value="ADP-RIBOSE PYROPHOSPHATASE"/>
    <property type="match status" value="1"/>
</dbReference>